<evidence type="ECO:0000256" key="3">
    <source>
        <dbReference type="ARBA" id="ARBA00008400"/>
    </source>
</evidence>
<feature type="transmembrane region" description="Helical" evidence="12">
    <location>
        <begin position="440"/>
        <end position="462"/>
    </location>
</feature>
<keyword evidence="5 12" id="KW-0337">GPI-anchor biosynthesis</keyword>
<dbReference type="InterPro" id="IPR037671">
    <property type="entry name" value="PIGN_N"/>
</dbReference>
<evidence type="ECO:0000256" key="7">
    <source>
        <dbReference type="ARBA" id="ARBA00022692"/>
    </source>
</evidence>
<comment type="subcellular location">
    <subcellularLocation>
        <location evidence="1 12">Endoplasmic reticulum membrane</location>
        <topology evidence="1 12">Multi-pass membrane protein</topology>
    </subcellularLocation>
</comment>
<dbReference type="EMBL" id="JAEAOA010001462">
    <property type="protein sequence ID" value="KAK3581195.1"/>
    <property type="molecule type" value="Genomic_DNA"/>
</dbReference>
<comment type="function">
    <text evidence="12">Ethanolamine phosphate transferase involved in glycosylphosphatidylinositol-anchor biosynthesis. Transfers ethanolamine phosphate to the first alpha-1,4-linked mannose of the glycosylphosphatidylinositol precursor of GPI-anchor.</text>
</comment>
<evidence type="ECO:0000256" key="5">
    <source>
        <dbReference type="ARBA" id="ARBA00022502"/>
    </source>
</evidence>
<dbReference type="Pfam" id="PF04987">
    <property type="entry name" value="PigN"/>
    <property type="match status" value="1"/>
</dbReference>
<dbReference type="CDD" id="cd16020">
    <property type="entry name" value="GPI_EPT_1"/>
    <property type="match status" value="1"/>
</dbReference>
<dbReference type="InterPro" id="IPR017850">
    <property type="entry name" value="Alkaline_phosphatase_core_sf"/>
</dbReference>
<reference evidence="14" key="1">
    <citation type="journal article" date="2021" name="Genome Biol. Evol.">
        <title>A High-Quality Reference Genome for a Parasitic Bivalve with Doubly Uniparental Inheritance (Bivalvia: Unionida).</title>
        <authorList>
            <person name="Smith C.H."/>
        </authorList>
    </citation>
    <scope>NUCLEOTIDE SEQUENCE</scope>
    <source>
        <strain evidence="14">CHS0354</strain>
    </source>
</reference>
<dbReference type="InterPro" id="IPR007070">
    <property type="entry name" value="GPI_EtnP_transferase_1"/>
</dbReference>
<feature type="non-terminal residue" evidence="14">
    <location>
        <position position="499"/>
    </location>
</feature>
<evidence type="ECO:0000259" key="13">
    <source>
        <dbReference type="Pfam" id="PF04987"/>
    </source>
</evidence>
<dbReference type="Pfam" id="PF01663">
    <property type="entry name" value="Phosphodiest"/>
    <property type="match status" value="1"/>
</dbReference>
<comment type="pathway">
    <text evidence="2 12">Glycolipid biosynthesis; glycosylphosphatidylinositol-anchor biosynthesis.</text>
</comment>
<keyword evidence="7 12" id="KW-0812">Transmembrane</keyword>
<evidence type="ECO:0000256" key="9">
    <source>
        <dbReference type="ARBA" id="ARBA00022989"/>
    </source>
</evidence>
<dbReference type="Gene3D" id="3.40.720.10">
    <property type="entry name" value="Alkaline Phosphatase, subunit A"/>
    <property type="match status" value="2"/>
</dbReference>
<dbReference type="AlphaFoldDB" id="A0AAE0RX87"/>
<feature type="transmembrane region" description="Helical" evidence="12">
    <location>
        <begin position="7"/>
        <end position="26"/>
    </location>
</feature>
<dbReference type="PANTHER" id="PTHR12250:SF0">
    <property type="entry name" value="GPI ETHANOLAMINE PHOSPHATE TRANSFERASE 1"/>
    <property type="match status" value="1"/>
</dbReference>
<accession>A0AAE0RX87</accession>
<name>A0AAE0RX87_9BIVA</name>
<evidence type="ECO:0000256" key="11">
    <source>
        <dbReference type="ARBA" id="ARBA00023180"/>
    </source>
</evidence>
<dbReference type="GO" id="GO:0005789">
    <property type="term" value="C:endoplasmic reticulum membrane"/>
    <property type="evidence" value="ECO:0007669"/>
    <property type="project" value="UniProtKB-SubCell"/>
</dbReference>
<keyword evidence="15" id="KW-1185">Reference proteome</keyword>
<keyword evidence="11" id="KW-0325">Glycoprotein</keyword>
<dbReference type="EC" id="2.-.-.-" evidence="12"/>
<feature type="domain" description="GPI ethanolamine phosphate transferase 1 C-terminal" evidence="13">
    <location>
        <begin position="429"/>
        <end position="495"/>
    </location>
</feature>
<reference evidence="14" key="3">
    <citation type="submission" date="2023-05" db="EMBL/GenBank/DDBJ databases">
        <authorList>
            <person name="Smith C.H."/>
        </authorList>
    </citation>
    <scope>NUCLEOTIDE SEQUENCE</scope>
    <source>
        <strain evidence="14">CHS0354</strain>
        <tissue evidence="14">Mantle</tissue>
    </source>
</reference>
<organism evidence="14 15">
    <name type="scientific">Potamilus streckersoni</name>
    <dbReference type="NCBI Taxonomy" id="2493646"/>
    <lineage>
        <taxon>Eukaryota</taxon>
        <taxon>Metazoa</taxon>
        <taxon>Spiralia</taxon>
        <taxon>Lophotrochozoa</taxon>
        <taxon>Mollusca</taxon>
        <taxon>Bivalvia</taxon>
        <taxon>Autobranchia</taxon>
        <taxon>Heteroconchia</taxon>
        <taxon>Palaeoheterodonta</taxon>
        <taxon>Unionida</taxon>
        <taxon>Unionoidea</taxon>
        <taxon>Unionidae</taxon>
        <taxon>Ambleminae</taxon>
        <taxon>Lampsilini</taxon>
        <taxon>Potamilus</taxon>
    </lineage>
</organism>
<dbReference type="InterPro" id="IPR017852">
    <property type="entry name" value="GPI_EtnP_transferase_1_C"/>
</dbReference>
<evidence type="ECO:0000256" key="2">
    <source>
        <dbReference type="ARBA" id="ARBA00004687"/>
    </source>
</evidence>
<sequence>METWKLLSVGIIVHVIFFYSIFDIYFSSPIVHGMTPQLSTLKPPAKRLVLFVADGLRADRCFELDPEGRPRTPFLRFIIEEQGAWGISHTRVPTESRPGHVALIAGFYEDVSAVAKGWKENPVEFDSLFNESRFTWSWGSPDILPMFAKGASRDHVYTKCYTAMHEDFAGSDSSRLDTWVFDHVQAFMESSHSDDSLKKKLNQDKVVFFLHLLGIDTNGHSHKPYSQEYLKNIQLVDAGIKKMYNLFEEFYPDRQTAYIMSADHGMTNWGSHGAGHPSETLTPLVAWGAGVRGPILNDQAVDKFSKDWKLENIQRFDVEQAAISPLMASLIGVPFPLNSVGVLPIDYLNISLGEKAETLFANTRQILQQYKVKMEQKKSTTLSVVFRPFRELTPSMMVDDTRHIQSLIHGGHYDKVILQCHELIEKALRGLNYFQTYDRFFLGVSITFGFLGWTAYILSLLLEEHSGIYRPKVKVDKLGQSVWKSQKWIRLIFMSLGAV</sequence>
<dbReference type="PANTHER" id="PTHR12250">
    <property type="entry name" value="PHOSPHATIDYLINOSITOL GLYCAN, CLASS N"/>
    <property type="match status" value="1"/>
</dbReference>
<evidence type="ECO:0000313" key="14">
    <source>
        <dbReference type="EMBL" id="KAK3581195.1"/>
    </source>
</evidence>
<protein>
    <recommendedName>
        <fullName evidence="4 12">GPI ethanolamine phosphate transferase 1</fullName>
        <ecNumber evidence="12">2.-.-.-</ecNumber>
    </recommendedName>
</protein>
<proteinExistence type="inferred from homology"/>
<dbReference type="FunFam" id="3.40.720.10:FF:000015">
    <property type="entry name" value="GPI ethanolamine phosphate transferase 1"/>
    <property type="match status" value="1"/>
</dbReference>
<keyword evidence="6 12" id="KW-0808">Transferase</keyword>
<gene>
    <name evidence="14" type="ORF">CHS0354_024730</name>
</gene>
<reference evidence="14" key="2">
    <citation type="journal article" date="2021" name="Genome Biol. Evol.">
        <title>Developing a high-quality reference genome for a parasitic bivalve with doubly uniparental inheritance (Bivalvia: Unionida).</title>
        <authorList>
            <person name="Smith C.H."/>
        </authorList>
    </citation>
    <scope>NUCLEOTIDE SEQUENCE</scope>
    <source>
        <strain evidence="14">CHS0354</strain>
        <tissue evidence="14">Mantle</tissue>
    </source>
</reference>
<evidence type="ECO:0000256" key="8">
    <source>
        <dbReference type="ARBA" id="ARBA00022824"/>
    </source>
</evidence>
<dbReference type="InterPro" id="IPR002591">
    <property type="entry name" value="Phosphodiest/P_Trfase"/>
</dbReference>
<dbReference type="Proteomes" id="UP001195483">
    <property type="component" value="Unassembled WGS sequence"/>
</dbReference>
<keyword evidence="10 12" id="KW-0472">Membrane</keyword>
<evidence type="ECO:0000256" key="12">
    <source>
        <dbReference type="RuleBase" id="RU367138"/>
    </source>
</evidence>
<evidence type="ECO:0000256" key="4">
    <source>
        <dbReference type="ARBA" id="ARBA00020831"/>
    </source>
</evidence>
<comment type="caution">
    <text evidence="12">Lacks conserved residue(s) required for the propagation of feature annotation.</text>
</comment>
<dbReference type="SUPFAM" id="SSF53649">
    <property type="entry name" value="Alkaline phosphatase-like"/>
    <property type="match status" value="1"/>
</dbReference>
<evidence type="ECO:0000256" key="1">
    <source>
        <dbReference type="ARBA" id="ARBA00004477"/>
    </source>
</evidence>
<evidence type="ECO:0000256" key="10">
    <source>
        <dbReference type="ARBA" id="ARBA00023136"/>
    </source>
</evidence>
<keyword evidence="9 12" id="KW-1133">Transmembrane helix</keyword>
<dbReference type="GO" id="GO:0051377">
    <property type="term" value="F:mannose-ethanolamine phosphotransferase activity"/>
    <property type="evidence" value="ECO:0007669"/>
    <property type="project" value="UniProtKB-UniRule"/>
</dbReference>
<evidence type="ECO:0000256" key="6">
    <source>
        <dbReference type="ARBA" id="ARBA00022679"/>
    </source>
</evidence>
<comment type="similarity">
    <text evidence="3 12">Belongs to the PIGG/PIGN/PIGO family. PIGN subfamily.</text>
</comment>
<comment type="caution">
    <text evidence="14">The sequence shown here is derived from an EMBL/GenBank/DDBJ whole genome shotgun (WGS) entry which is preliminary data.</text>
</comment>
<evidence type="ECO:0000313" key="15">
    <source>
        <dbReference type="Proteomes" id="UP001195483"/>
    </source>
</evidence>
<dbReference type="GO" id="GO:0006506">
    <property type="term" value="P:GPI anchor biosynthetic process"/>
    <property type="evidence" value="ECO:0007669"/>
    <property type="project" value="UniProtKB-KW"/>
</dbReference>
<keyword evidence="8 12" id="KW-0256">Endoplasmic reticulum</keyword>